<gene>
    <name evidence="1" type="ORF">BG60_09300</name>
</gene>
<reference evidence="1 2" key="1">
    <citation type="submission" date="2014-03" db="EMBL/GenBank/DDBJ databases">
        <title>Draft Genome Sequences of Four Burkholderia Strains.</title>
        <authorList>
            <person name="Liu X.Y."/>
            <person name="Li C.X."/>
            <person name="Xu J.H."/>
        </authorList>
    </citation>
    <scope>NUCLEOTIDE SEQUENCE [LARGE SCALE GENOMIC DNA]</scope>
    <source>
        <strain evidence="1 2">OP-1</strain>
    </source>
</reference>
<sequence>MLDSLEGLFEATKFYASIVAESMTDRARTKLSPDRGHERLVYGLISAAGAVTFNLGKLRG</sequence>
<accession>A0A656QFH9</accession>
<dbReference type="AlphaFoldDB" id="A0A656QFH9"/>
<evidence type="ECO:0000313" key="2">
    <source>
        <dbReference type="Proteomes" id="UP000027451"/>
    </source>
</evidence>
<comment type="caution">
    <text evidence="1">The sequence shown here is derived from an EMBL/GenBank/DDBJ whole genome shotgun (WGS) entry which is preliminary data.</text>
</comment>
<organism evidence="1 2">
    <name type="scientific">Caballeronia zhejiangensis</name>
    <dbReference type="NCBI Taxonomy" id="871203"/>
    <lineage>
        <taxon>Bacteria</taxon>
        <taxon>Pseudomonadati</taxon>
        <taxon>Pseudomonadota</taxon>
        <taxon>Betaproteobacteria</taxon>
        <taxon>Burkholderiales</taxon>
        <taxon>Burkholderiaceae</taxon>
        <taxon>Caballeronia</taxon>
    </lineage>
</organism>
<proteinExistence type="predicted"/>
<name>A0A656QFH9_9BURK</name>
<keyword evidence="2" id="KW-1185">Reference proteome</keyword>
<dbReference type="Proteomes" id="UP000027451">
    <property type="component" value="Unassembled WGS sequence"/>
</dbReference>
<evidence type="ECO:0000313" key="1">
    <source>
        <dbReference type="EMBL" id="KDR28894.1"/>
    </source>
</evidence>
<protein>
    <submittedName>
        <fullName evidence="1">Uncharacterized protein</fullName>
    </submittedName>
</protein>
<dbReference type="EMBL" id="JFHD01000016">
    <property type="protein sequence ID" value="KDR28894.1"/>
    <property type="molecule type" value="Genomic_DNA"/>
</dbReference>